<proteinExistence type="predicted"/>
<keyword evidence="2 6" id="KW-0812">Transmembrane</keyword>
<name>A0A6J1WF80_GALME</name>
<organism evidence="7 8">
    <name type="scientific">Galleria mellonella</name>
    <name type="common">Greater wax moth</name>
    <dbReference type="NCBI Taxonomy" id="7137"/>
    <lineage>
        <taxon>Eukaryota</taxon>
        <taxon>Metazoa</taxon>
        <taxon>Ecdysozoa</taxon>
        <taxon>Arthropoda</taxon>
        <taxon>Hexapoda</taxon>
        <taxon>Insecta</taxon>
        <taxon>Pterygota</taxon>
        <taxon>Neoptera</taxon>
        <taxon>Endopterygota</taxon>
        <taxon>Lepidoptera</taxon>
        <taxon>Glossata</taxon>
        <taxon>Ditrysia</taxon>
        <taxon>Pyraloidea</taxon>
        <taxon>Pyralidae</taxon>
        <taxon>Galleriinae</taxon>
        <taxon>Galleria</taxon>
    </lineage>
</organism>
<evidence type="ECO:0000313" key="7">
    <source>
        <dbReference type="Proteomes" id="UP001652740"/>
    </source>
</evidence>
<accession>A0A6J1WF80</accession>
<dbReference type="InterPro" id="IPR009801">
    <property type="entry name" value="TMEM126"/>
</dbReference>
<dbReference type="GO" id="GO:0031966">
    <property type="term" value="C:mitochondrial membrane"/>
    <property type="evidence" value="ECO:0007669"/>
    <property type="project" value="UniProtKB-SubCell"/>
</dbReference>
<feature type="transmembrane region" description="Helical" evidence="6">
    <location>
        <begin position="118"/>
        <end position="141"/>
    </location>
</feature>
<evidence type="ECO:0000256" key="2">
    <source>
        <dbReference type="ARBA" id="ARBA00022692"/>
    </source>
</evidence>
<evidence type="ECO:0000256" key="5">
    <source>
        <dbReference type="ARBA" id="ARBA00023136"/>
    </source>
</evidence>
<evidence type="ECO:0000256" key="6">
    <source>
        <dbReference type="SAM" id="Phobius"/>
    </source>
</evidence>
<dbReference type="FunCoup" id="A0A6J1WF80">
    <property type="interactions" value="369"/>
</dbReference>
<dbReference type="GO" id="GO:0032981">
    <property type="term" value="P:mitochondrial respiratory chain complex I assembly"/>
    <property type="evidence" value="ECO:0007669"/>
    <property type="project" value="TreeGrafter"/>
</dbReference>
<gene>
    <name evidence="8" type="primary">LOC113512782</name>
</gene>
<dbReference type="InParanoid" id="A0A6J1WF80"/>
<protein>
    <submittedName>
        <fullName evidence="8">Uncharacterized protein LOC113512782</fullName>
    </submittedName>
</protein>
<keyword evidence="4" id="KW-0496">Mitochondrion</keyword>
<evidence type="ECO:0000256" key="3">
    <source>
        <dbReference type="ARBA" id="ARBA00022989"/>
    </source>
</evidence>
<dbReference type="PANTHER" id="PTHR16296:SF2">
    <property type="entry name" value="TRANSMEMBRANE PROTEIN 126A"/>
    <property type="match status" value="1"/>
</dbReference>
<keyword evidence="3 6" id="KW-1133">Transmembrane helix</keyword>
<dbReference type="GeneID" id="113512782"/>
<dbReference type="AlphaFoldDB" id="A0A6J1WF80"/>
<evidence type="ECO:0000256" key="4">
    <source>
        <dbReference type="ARBA" id="ARBA00023128"/>
    </source>
</evidence>
<dbReference type="RefSeq" id="XP_026752500.2">
    <property type="nucleotide sequence ID" value="XM_026896699.3"/>
</dbReference>
<evidence type="ECO:0000313" key="8">
    <source>
        <dbReference type="RefSeq" id="XP_026752500.2"/>
    </source>
</evidence>
<dbReference type="KEGG" id="gmw:113512782"/>
<dbReference type="Proteomes" id="UP001652740">
    <property type="component" value="Unplaced"/>
</dbReference>
<sequence length="217" mass="24852">MALMKSKEIPEDAVVLDEVEATTYIWDLVDKWNSISDVWALRYGPSVLGGVNAFAGILINRHYRNKLKLGTYGFYSSVIPITLMPGLMTTLFHRHLITSDMLLMKRDMCPICYEVRSAAIQLSFGIAYPMVLGPTAALMFANRYSTFRIPDLTDGPKVVFQFLRNITKRFHNTLVTLTVFQLVASSFITYLEIRNNFTFRRKLTEIEKDFDNAEDVN</sequence>
<reference evidence="8" key="1">
    <citation type="submission" date="2025-08" db="UniProtKB">
        <authorList>
            <consortium name="RefSeq"/>
        </authorList>
    </citation>
    <scope>IDENTIFICATION</scope>
    <source>
        <tissue evidence="8">Whole larvae</tissue>
    </source>
</reference>
<keyword evidence="5 6" id="KW-0472">Membrane</keyword>
<keyword evidence="7" id="KW-1185">Reference proteome</keyword>
<comment type="subcellular location">
    <subcellularLocation>
        <location evidence="1">Mitochondrion membrane</location>
        <topology evidence="1">Multi-pass membrane protein</topology>
    </subcellularLocation>
</comment>
<dbReference type="Pfam" id="PF07114">
    <property type="entry name" value="TMEM126"/>
    <property type="match status" value="1"/>
</dbReference>
<feature type="transmembrane region" description="Helical" evidence="6">
    <location>
        <begin position="174"/>
        <end position="193"/>
    </location>
</feature>
<evidence type="ECO:0000256" key="1">
    <source>
        <dbReference type="ARBA" id="ARBA00004225"/>
    </source>
</evidence>
<feature type="transmembrane region" description="Helical" evidence="6">
    <location>
        <begin position="40"/>
        <end position="60"/>
    </location>
</feature>
<feature type="transmembrane region" description="Helical" evidence="6">
    <location>
        <begin position="72"/>
        <end position="97"/>
    </location>
</feature>
<dbReference type="PANTHER" id="PTHR16296">
    <property type="entry name" value="UNCHARACTERIZED HYPOTHALAMUS PROTEIN HT007"/>
    <property type="match status" value="1"/>
</dbReference>